<gene>
    <name evidence="2" type="primary">AVEN_53302_1</name>
    <name evidence="2" type="ORF">CDAR_557541</name>
</gene>
<proteinExistence type="predicted"/>
<protein>
    <submittedName>
        <fullName evidence="2">Uncharacterized protein</fullName>
    </submittedName>
</protein>
<feature type="transmembrane region" description="Helical" evidence="1">
    <location>
        <begin position="92"/>
        <end position="116"/>
    </location>
</feature>
<sequence>MPVIAFAYFYIAVCIDIKCMIKHIGQSMTKCNTIKEDEVLHSYSIIKTIVDQIDKEVCFPVFAVILLHSSYMCYSLYVVLDPDKFPGKFQRLLILNACFGALSSFIAMTSSAAMIAEQVVELFSSLSIISANNGNASLLQKIIAVSQQGIALTVWRIIPITRSFMFGIIGMLLTYTVMLYGLKPDTKNC</sequence>
<evidence type="ECO:0000313" key="2">
    <source>
        <dbReference type="EMBL" id="GIY18138.1"/>
    </source>
</evidence>
<feature type="transmembrane region" description="Helical" evidence="1">
    <location>
        <begin position="164"/>
        <end position="182"/>
    </location>
</feature>
<keyword evidence="1" id="KW-1133">Transmembrane helix</keyword>
<accession>A0AAV4RDJ8</accession>
<keyword evidence="1" id="KW-0472">Membrane</keyword>
<keyword evidence="3" id="KW-1185">Reference proteome</keyword>
<evidence type="ECO:0000313" key="3">
    <source>
        <dbReference type="Proteomes" id="UP001054837"/>
    </source>
</evidence>
<name>A0AAV4RDJ8_9ARAC</name>
<dbReference type="AlphaFoldDB" id="A0AAV4RDJ8"/>
<comment type="caution">
    <text evidence="2">The sequence shown here is derived from an EMBL/GenBank/DDBJ whole genome shotgun (WGS) entry which is preliminary data.</text>
</comment>
<reference evidence="2 3" key="1">
    <citation type="submission" date="2021-06" db="EMBL/GenBank/DDBJ databases">
        <title>Caerostris darwini draft genome.</title>
        <authorList>
            <person name="Kono N."/>
            <person name="Arakawa K."/>
        </authorList>
    </citation>
    <scope>NUCLEOTIDE SEQUENCE [LARGE SCALE GENOMIC DNA]</scope>
</reference>
<organism evidence="2 3">
    <name type="scientific">Caerostris darwini</name>
    <dbReference type="NCBI Taxonomy" id="1538125"/>
    <lineage>
        <taxon>Eukaryota</taxon>
        <taxon>Metazoa</taxon>
        <taxon>Ecdysozoa</taxon>
        <taxon>Arthropoda</taxon>
        <taxon>Chelicerata</taxon>
        <taxon>Arachnida</taxon>
        <taxon>Araneae</taxon>
        <taxon>Araneomorphae</taxon>
        <taxon>Entelegynae</taxon>
        <taxon>Araneoidea</taxon>
        <taxon>Araneidae</taxon>
        <taxon>Caerostris</taxon>
    </lineage>
</organism>
<evidence type="ECO:0000256" key="1">
    <source>
        <dbReference type="SAM" id="Phobius"/>
    </source>
</evidence>
<dbReference type="EMBL" id="BPLQ01005871">
    <property type="protein sequence ID" value="GIY18138.1"/>
    <property type="molecule type" value="Genomic_DNA"/>
</dbReference>
<keyword evidence="1" id="KW-0812">Transmembrane</keyword>
<feature type="transmembrane region" description="Helical" evidence="1">
    <location>
        <begin position="59"/>
        <end position="80"/>
    </location>
</feature>
<dbReference type="Proteomes" id="UP001054837">
    <property type="component" value="Unassembled WGS sequence"/>
</dbReference>